<dbReference type="EMBL" id="JAGKQQ010000001">
    <property type="protein sequence ID" value="MBP3955874.1"/>
    <property type="molecule type" value="Genomic_DNA"/>
</dbReference>
<dbReference type="PANTHER" id="PTHR14209">
    <property type="entry name" value="ISOAMYL ACETATE-HYDROLYZING ESTERASE 1"/>
    <property type="match status" value="1"/>
</dbReference>
<comment type="caution">
    <text evidence="3">The sequence shown here is derived from an EMBL/GenBank/DDBJ whole genome shotgun (WGS) entry which is preliminary data.</text>
</comment>
<sequence>MLLSAAFAVLIGTQSLPPGSARTLSPTAQPAQPANQPKPFEFKDGDRIVWLGNTLVEREQRYGYWETALIAANADKNLTVRNLGWSGDTVFGDARAGFDNAAKGYERMVSLTLELKPTVIFVNFGSNEAFGGKEGLPKFEKGLEKLLDSLRPANARVFLLTPIPVEKSASLSDPKALNDKLAIYSGAIKAIAEKRGLPLADLFHNFQNIRSSGPFTDNGMHLTEAGYKEFAPFFTNSLVQPGTVASGEKLEPLRQAIIAKNEQFFNKWRPQNETYLFGFRKHEQGKNAKEIVEFDPFIAKAEDEIAKIRKSLNK</sequence>
<proteinExistence type="predicted"/>
<protein>
    <submittedName>
        <fullName evidence="3">SGNH/GDSL hydrolase family protein</fullName>
    </submittedName>
</protein>
<reference evidence="3 4" key="1">
    <citation type="submission" date="2021-04" db="EMBL/GenBank/DDBJ databases">
        <authorList>
            <person name="Ivanova A."/>
        </authorList>
    </citation>
    <scope>NUCLEOTIDE SEQUENCE [LARGE SCALE GENOMIC DNA]</scope>
    <source>
        <strain evidence="3 4">G18</strain>
    </source>
</reference>
<gene>
    <name evidence="3" type="ORF">J8F10_11315</name>
</gene>
<dbReference type="RefSeq" id="WP_210653930.1">
    <property type="nucleotide sequence ID" value="NZ_JAGKQQ010000001.1"/>
</dbReference>
<dbReference type="CDD" id="cd01834">
    <property type="entry name" value="SGNH_hydrolase_like_2"/>
    <property type="match status" value="1"/>
</dbReference>
<dbReference type="SUPFAM" id="SSF52266">
    <property type="entry name" value="SGNH hydrolase"/>
    <property type="match status" value="1"/>
</dbReference>
<dbReference type="PANTHER" id="PTHR14209:SF19">
    <property type="entry name" value="ISOAMYL ACETATE-HYDROLYZING ESTERASE 1 HOMOLOG"/>
    <property type="match status" value="1"/>
</dbReference>
<evidence type="ECO:0000256" key="1">
    <source>
        <dbReference type="SAM" id="MobiDB-lite"/>
    </source>
</evidence>
<dbReference type="InterPro" id="IPR045136">
    <property type="entry name" value="Iah1-like"/>
</dbReference>
<evidence type="ECO:0000313" key="4">
    <source>
        <dbReference type="Proteomes" id="UP000676565"/>
    </source>
</evidence>
<dbReference type="Proteomes" id="UP000676565">
    <property type="component" value="Unassembled WGS sequence"/>
</dbReference>
<evidence type="ECO:0000259" key="2">
    <source>
        <dbReference type="Pfam" id="PF13472"/>
    </source>
</evidence>
<dbReference type="InterPro" id="IPR036514">
    <property type="entry name" value="SGNH_hydro_sf"/>
</dbReference>
<keyword evidence="3" id="KW-0378">Hydrolase</keyword>
<feature type="domain" description="SGNH hydrolase-type esterase" evidence="2">
    <location>
        <begin position="57"/>
        <end position="228"/>
    </location>
</feature>
<name>A0ABS5BQ53_9BACT</name>
<dbReference type="Gene3D" id="3.40.50.1110">
    <property type="entry name" value="SGNH hydrolase"/>
    <property type="match status" value="1"/>
</dbReference>
<dbReference type="InterPro" id="IPR013830">
    <property type="entry name" value="SGNH_hydro"/>
</dbReference>
<evidence type="ECO:0000313" key="3">
    <source>
        <dbReference type="EMBL" id="MBP3955874.1"/>
    </source>
</evidence>
<keyword evidence="4" id="KW-1185">Reference proteome</keyword>
<feature type="compositionally biased region" description="Low complexity" evidence="1">
    <location>
        <begin position="26"/>
        <end position="39"/>
    </location>
</feature>
<accession>A0ABS5BQ53</accession>
<feature type="region of interest" description="Disordered" evidence="1">
    <location>
        <begin position="19"/>
        <end position="40"/>
    </location>
</feature>
<dbReference type="GO" id="GO:0016787">
    <property type="term" value="F:hydrolase activity"/>
    <property type="evidence" value="ECO:0007669"/>
    <property type="project" value="UniProtKB-KW"/>
</dbReference>
<dbReference type="Pfam" id="PF13472">
    <property type="entry name" value="Lipase_GDSL_2"/>
    <property type="match status" value="1"/>
</dbReference>
<organism evidence="3 4">
    <name type="scientific">Gemmata palustris</name>
    <dbReference type="NCBI Taxonomy" id="2822762"/>
    <lineage>
        <taxon>Bacteria</taxon>
        <taxon>Pseudomonadati</taxon>
        <taxon>Planctomycetota</taxon>
        <taxon>Planctomycetia</taxon>
        <taxon>Gemmatales</taxon>
        <taxon>Gemmataceae</taxon>
        <taxon>Gemmata</taxon>
    </lineage>
</organism>